<reference evidence="2 3" key="1">
    <citation type="submission" date="2019-06" db="EMBL/GenBank/DDBJ databases">
        <title>A chromosomal-level reference genome of Carpinus fangiana (Coryloideae, Betulaceae).</title>
        <authorList>
            <person name="Yang X."/>
            <person name="Wang Z."/>
            <person name="Zhang L."/>
            <person name="Hao G."/>
            <person name="Liu J."/>
            <person name="Yang Y."/>
        </authorList>
    </citation>
    <scope>NUCLEOTIDE SEQUENCE [LARGE SCALE GENOMIC DNA]</scope>
    <source>
        <strain evidence="2">Cfa_2016G</strain>
        <tissue evidence="2">Leaf</tissue>
    </source>
</reference>
<proteinExistence type="predicted"/>
<evidence type="ECO:0000313" key="2">
    <source>
        <dbReference type="EMBL" id="KAE8076664.1"/>
    </source>
</evidence>
<organism evidence="2 3">
    <name type="scientific">Carpinus fangiana</name>
    <dbReference type="NCBI Taxonomy" id="176857"/>
    <lineage>
        <taxon>Eukaryota</taxon>
        <taxon>Viridiplantae</taxon>
        <taxon>Streptophyta</taxon>
        <taxon>Embryophyta</taxon>
        <taxon>Tracheophyta</taxon>
        <taxon>Spermatophyta</taxon>
        <taxon>Magnoliopsida</taxon>
        <taxon>eudicotyledons</taxon>
        <taxon>Gunneridae</taxon>
        <taxon>Pentapetalae</taxon>
        <taxon>rosids</taxon>
        <taxon>fabids</taxon>
        <taxon>Fagales</taxon>
        <taxon>Betulaceae</taxon>
        <taxon>Carpinus</taxon>
    </lineage>
</organism>
<dbReference type="OrthoDB" id="338231at2759"/>
<gene>
    <name evidence="2" type="ORF">FH972_015300</name>
</gene>
<dbReference type="AlphaFoldDB" id="A0A5N6RDF2"/>
<dbReference type="EMBL" id="CM017326">
    <property type="protein sequence ID" value="KAE8076664.1"/>
    <property type="molecule type" value="Genomic_DNA"/>
</dbReference>
<feature type="region of interest" description="Disordered" evidence="1">
    <location>
        <begin position="44"/>
        <end position="71"/>
    </location>
</feature>
<accession>A0A5N6RDF2</accession>
<sequence>MPAFDCGLSVVPGVCPMEEGGGRRWRLWEEERWARWEGRKASRGMGREEVGAGANGRRLNVKAEGKKNLWE</sequence>
<keyword evidence="3" id="KW-1185">Reference proteome</keyword>
<protein>
    <submittedName>
        <fullName evidence="2">Uncharacterized protein</fullName>
    </submittedName>
</protein>
<evidence type="ECO:0000313" key="3">
    <source>
        <dbReference type="Proteomes" id="UP000327013"/>
    </source>
</evidence>
<dbReference type="Proteomes" id="UP000327013">
    <property type="component" value="Chromosome 6"/>
</dbReference>
<name>A0A5N6RDF2_9ROSI</name>
<evidence type="ECO:0000256" key="1">
    <source>
        <dbReference type="SAM" id="MobiDB-lite"/>
    </source>
</evidence>
<feature type="compositionally biased region" description="Basic and acidic residues" evidence="1">
    <location>
        <begin position="61"/>
        <end position="71"/>
    </location>
</feature>